<evidence type="ECO:0000256" key="1">
    <source>
        <dbReference type="SAM" id="MobiDB-lite"/>
    </source>
</evidence>
<evidence type="ECO:0000313" key="3">
    <source>
        <dbReference type="Proteomes" id="UP000735302"/>
    </source>
</evidence>
<protein>
    <submittedName>
        <fullName evidence="2">Uncharacterized protein</fullName>
    </submittedName>
</protein>
<dbReference type="AlphaFoldDB" id="A0AAV3YYA5"/>
<accession>A0AAV3YYA5</accession>
<name>A0AAV3YYA5_9GAST</name>
<reference evidence="2 3" key="1">
    <citation type="journal article" date="2021" name="Elife">
        <title>Chloroplast acquisition without the gene transfer in kleptoplastic sea slugs, Plakobranchus ocellatus.</title>
        <authorList>
            <person name="Maeda T."/>
            <person name="Takahashi S."/>
            <person name="Yoshida T."/>
            <person name="Shimamura S."/>
            <person name="Takaki Y."/>
            <person name="Nagai Y."/>
            <person name="Toyoda A."/>
            <person name="Suzuki Y."/>
            <person name="Arimoto A."/>
            <person name="Ishii H."/>
            <person name="Satoh N."/>
            <person name="Nishiyama T."/>
            <person name="Hasebe M."/>
            <person name="Maruyama T."/>
            <person name="Minagawa J."/>
            <person name="Obokata J."/>
            <person name="Shigenobu S."/>
        </authorList>
    </citation>
    <scope>NUCLEOTIDE SEQUENCE [LARGE SCALE GENOMIC DNA]</scope>
</reference>
<proteinExistence type="predicted"/>
<evidence type="ECO:0000313" key="2">
    <source>
        <dbReference type="EMBL" id="GFN87355.1"/>
    </source>
</evidence>
<comment type="caution">
    <text evidence="2">The sequence shown here is derived from an EMBL/GenBank/DDBJ whole genome shotgun (WGS) entry which is preliminary data.</text>
</comment>
<sequence length="81" mass="9067">MPDTSVGLGTRDHKDHLRMLPLAHVISDVTRSRSWPVWNSSGEARERQEEEKNPAVSKAKETNIHTPKTYTVCGVVTRASL</sequence>
<feature type="compositionally biased region" description="Basic and acidic residues" evidence="1">
    <location>
        <begin position="43"/>
        <end position="63"/>
    </location>
</feature>
<keyword evidence="3" id="KW-1185">Reference proteome</keyword>
<dbReference type="EMBL" id="BLXT01001713">
    <property type="protein sequence ID" value="GFN87355.1"/>
    <property type="molecule type" value="Genomic_DNA"/>
</dbReference>
<feature type="region of interest" description="Disordered" evidence="1">
    <location>
        <begin position="39"/>
        <end position="63"/>
    </location>
</feature>
<dbReference type="Proteomes" id="UP000735302">
    <property type="component" value="Unassembled WGS sequence"/>
</dbReference>
<organism evidence="2 3">
    <name type="scientific">Plakobranchus ocellatus</name>
    <dbReference type="NCBI Taxonomy" id="259542"/>
    <lineage>
        <taxon>Eukaryota</taxon>
        <taxon>Metazoa</taxon>
        <taxon>Spiralia</taxon>
        <taxon>Lophotrochozoa</taxon>
        <taxon>Mollusca</taxon>
        <taxon>Gastropoda</taxon>
        <taxon>Heterobranchia</taxon>
        <taxon>Euthyneura</taxon>
        <taxon>Panpulmonata</taxon>
        <taxon>Sacoglossa</taxon>
        <taxon>Placobranchoidea</taxon>
        <taxon>Plakobranchidae</taxon>
        <taxon>Plakobranchus</taxon>
    </lineage>
</organism>
<gene>
    <name evidence="2" type="ORF">PoB_001386100</name>
</gene>